<dbReference type="Proteomes" id="UP000007123">
    <property type="component" value="Unassembled WGS sequence"/>
</dbReference>
<gene>
    <name evidence="1" type="ORF">QWE_11401</name>
</gene>
<reference evidence="1 2" key="1">
    <citation type="journal article" date="2012" name="J. Bacteriol.">
        <title>Draft Genome Sequence of Agrobacterium albertimagni Strain AOL15.</title>
        <authorList>
            <person name="Trimble W.L."/>
            <person name="Phung le T."/>
            <person name="Meyer F."/>
            <person name="Gilbert J.A."/>
            <person name="Silver S."/>
        </authorList>
    </citation>
    <scope>NUCLEOTIDE SEQUENCE [LARGE SCALE GENOMIC DNA]</scope>
    <source>
        <strain evidence="1 2">AOL15</strain>
    </source>
</reference>
<dbReference type="AlphaFoldDB" id="K2QEG4"/>
<dbReference type="EMBL" id="ALJF01000009">
    <property type="protein sequence ID" value="EKF59401.1"/>
    <property type="molecule type" value="Genomic_DNA"/>
</dbReference>
<organism evidence="1 2">
    <name type="scientific">Agrobacterium albertimagni AOL15</name>
    <dbReference type="NCBI Taxonomy" id="1156935"/>
    <lineage>
        <taxon>Bacteria</taxon>
        <taxon>Pseudomonadati</taxon>
        <taxon>Pseudomonadota</taxon>
        <taxon>Alphaproteobacteria</taxon>
        <taxon>Hyphomicrobiales</taxon>
        <taxon>Rhizobiaceae</taxon>
        <taxon>Rhizobium/Agrobacterium group</taxon>
        <taxon>Agrobacterium</taxon>
    </lineage>
</organism>
<comment type="caution">
    <text evidence="1">The sequence shown here is derived from an EMBL/GenBank/DDBJ whole genome shotgun (WGS) entry which is preliminary data.</text>
</comment>
<evidence type="ECO:0000313" key="1">
    <source>
        <dbReference type="EMBL" id="EKF59401.1"/>
    </source>
</evidence>
<proteinExistence type="predicted"/>
<sequence length="102" mass="11033">MKFDDLGTDGKLAVTDAAGNYEWVEARIEGIPSKSRLRVELVASGGDGDEAARQALREHLSEHYAIDIPCDFRSEAELASATAKATAIQNRFLSGNYAPFST</sequence>
<keyword evidence="2" id="KW-1185">Reference proteome</keyword>
<name>K2QEG4_9HYPH</name>
<dbReference type="STRING" id="1156935.QWE_11401"/>
<protein>
    <submittedName>
        <fullName evidence="1">Uncharacterized protein</fullName>
    </submittedName>
</protein>
<dbReference type="PATRIC" id="fig|1156935.5.peg.2301"/>
<accession>K2QEG4</accession>
<evidence type="ECO:0000313" key="2">
    <source>
        <dbReference type="Proteomes" id="UP000007123"/>
    </source>
</evidence>